<reference evidence="2 3" key="1">
    <citation type="submission" date="2022-10" db="EMBL/GenBank/DDBJ databases">
        <title>Draft genome sequence of Streptomyces sp. YSPA8.</title>
        <authorList>
            <person name="Moriuchi R."/>
            <person name="Dohra H."/>
            <person name="Yamamura H."/>
            <person name="Kodani S."/>
        </authorList>
    </citation>
    <scope>NUCLEOTIDE SEQUENCE [LARGE SCALE GENOMIC DNA]</scope>
    <source>
        <strain evidence="2 3">YSPA8</strain>
    </source>
</reference>
<proteinExistence type="predicted"/>
<gene>
    <name evidence="2" type="ORF">SYYSPA8_12765</name>
</gene>
<evidence type="ECO:0000313" key="2">
    <source>
        <dbReference type="EMBL" id="GLF95172.1"/>
    </source>
</evidence>
<comment type="caution">
    <text evidence="2">The sequence shown here is derived from an EMBL/GenBank/DDBJ whole genome shotgun (WGS) entry which is preliminary data.</text>
</comment>
<sequence>MTRPRHAPSTSTPALMPSYPRGRLEPPLQARFEETVTTFYY</sequence>
<evidence type="ECO:0000313" key="3">
    <source>
        <dbReference type="Proteomes" id="UP001291653"/>
    </source>
</evidence>
<dbReference type="RefSeq" id="WP_323447235.1">
    <property type="nucleotide sequence ID" value="NZ_BSBI01000004.1"/>
</dbReference>
<name>A0ABQ5NXU4_9ACTN</name>
<evidence type="ECO:0000256" key="1">
    <source>
        <dbReference type="SAM" id="MobiDB-lite"/>
    </source>
</evidence>
<accession>A0ABQ5NXU4</accession>
<dbReference type="Proteomes" id="UP001291653">
    <property type="component" value="Unassembled WGS sequence"/>
</dbReference>
<dbReference type="EMBL" id="BSBI01000004">
    <property type="protein sequence ID" value="GLF95172.1"/>
    <property type="molecule type" value="Genomic_DNA"/>
</dbReference>
<keyword evidence="3" id="KW-1185">Reference proteome</keyword>
<organism evidence="2 3">
    <name type="scientific">Streptomyces yaizuensis</name>
    <dbReference type="NCBI Taxonomy" id="2989713"/>
    <lineage>
        <taxon>Bacteria</taxon>
        <taxon>Bacillati</taxon>
        <taxon>Actinomycetota</taxon>
        <taxon>Actinomycetes</taxon>
        <taxon>Kitasatosporales</taxon>
        <taxon>Streptomycetaceae</taxon>
        <taxon>Streptomyces</taxon>
    </lineage>
</organism>
<feature type="region of interest" description="Disordered" evidence="1">
    <location>
        <begin position="1"/>
        <end position="24"/>
    </location>
</feature>
<protein>
    <submittedName>
        <fullName evidence="2">Uncharacterized protein</fullName>
    </submittedName>
</protein>